<reference evidence="1" key="1">
    <citation type="submission" date="2016-04" db="EMBL/GenBank/DDBJ databases">
        <authorList>
            <person name="Evans L.H."/>
            <person name="Alamgir A."/>
            <person name="Owens N."/>
            <person name="Weber N.D."/>
            <person name="Virtaneva K."/>
            <person name="Barbian K."/>
            <person name="Babar A."/>
            <person name="Rosenke K."/>
        </authorList>
    </citation>
    <scope>NUCLEOTIDE SEQUENCE</scope>
    <source>
        <strain evidence="1">86</strain>
    </source>
</reference>
<organism evidence="1">
    <name type="scientific">uncultured Alphaproteobacteria bacterium</name>
    <dbReference type="NCBI Taxonomy" id="91750"/>
    <lineage>
        <taxon>Bacteria</taxon>
        <taxon>Pseudomonadati</taxon>
        <taxon>Pseudomonadota</taxon>
        <taxon>Alphaproteobacteria</taxon>
        <taxon>environmental samples</taxon>
    </lineage>
</organism>
<name>A0A212KM55_9PROT</name>
<protein>
    <submittedName>
        <fullName evidence="1">Uncharacterized protein</fullName>
    </submittedName>
</protein>
<evidence type="ECO:0000313" key="1">
    <source>
        <dbReference type="EMBL" id="SBW12665.1"/>
    </source>
</evidence>
<accession>A0A212KM55</accession>
<dbReference type="AlphaFoldDB" id="A0A212KM55"/>
<proteinExistence type="predicted"/>
<gene>
    <name evidence="1" type="ORF">KL86APRO_30156</name>
</gene>
<dbReference type="EMBL" id="FLUO01000003">
    <property type="protein sequence ID" value="SBW12665.1"/>
    <property type="molecule type" value="Genomic_DNA"/>
</dbReference>
<sequence>MTEARARWLLAKTSAPGMRLTVWEAKFLARVEEIVNRRGVASLTDEQAAKLEEIGAK</sequence>